<dbReference type="Gene3D" id="1.20.140.150">
    <property type="match status" value="1"/>
</dbReference>
<gene>
    <name evidence="2" type="ORF">BZA70DRAFT_285143</name>
</gene>
<dbReference type="Proteomes" id="UP001498771">
    <property type="component" value="Unassembled WGS sequence"/>
</dbReference>
<name>A0ABR1EYZ3_9ASCO</name>
<dbReference type="InterPro" id="IPR009571">
    <property type="entry name" value="SUR7/Rim9-like_fungi"/>
</dbReference>
<sequence>MAAGRNCFIISFPYLFSIAAFVLTIFVIVGNLTSTGLLSKLYFMDLDFSDLSVTVDDTTVSASDLGLPDSYKVGLWNYCTTTDSNTTCSKTKGLFYFNPISIIEEAAGADITVPSAVSTALKSVKALSYAMSILFCLAAVFAIMEFISGFFAFHSRGGSFCSLIISVMSFVCSLASIGIATGMFAAESKAFSSSDLNISSSLNHTTLGLGWGAAVAALLASVFWFFSICVGSTRRTHAEKDIIYSPVENPSTVRY</sequence>
<dbReference type="InterPro" id="IPR052413">
    <property type="entry name" value="SUR7_domain"/>
</dbReference>
<dbReference type="EMBL" id="JBBJBU010000015">
    <property type="protein sequence ID" value="KAK7202837.1"/>
    <property type="molecule type" value="Genomic_DNA"/>
</dbReference>
<dbReference type="GeneID" id="90039190"/>
<evidence type="ECO:0000313" key="3">
    <source>
        <dbReference type="Proteomes" id="UP001498771"/>
    </source>
</evidence>
<keyword evidence="1" id="KW-1133">Transmembrane helix</keyword>
<proteinExistence type="predicted"/>
<dbReference type="Pfam" id="PF06687">
    <property type="entry name" value="SUR7"/>
    <property type="match status" value="1"/>
</dbReference>
<organism evidence="2 3">
    <name type="scientific">Myxozyma melibiosi</name>
    <dbReference type="NCBI Taxonomy" id="54550"/>
    <lineage>
        <taxon>Eukaryota</taxon>
        <taxon>Fungi</taxon>
        <taxon>Dikarya</taxon>
        <taxon>Ascomycota</taxon>
        <taxon>Saccharomycotina</taxon>
        <taxon>Lipomycetes</taxon>
        <taxon>Lipomycetales</taxon>
        <taxon>Lipomycetaceae</taxon>
        <taxon>Myxozyma</taxon>
    </lineage>
</organism>
<accession>A0ABR1EYZ3</accession>
<protein>
    <submittedName>
        <fullName evidence="2">Actin cortical patch SUR7/pH-response regulator pali</fullName>
    </submittedName>
</protein>
<comment type="caution">
    <text evidence="2">The sequence shown here is derived from an EMBL/GenBank/DDBJ whole genome shotgun (WGS) entry which is preliminary data.</text>
</comment>
<dbReference type="PANTHER" id="PTHR28019:SF2">
    <property type="entry name" value="CELL MEMBRANE PROTEIN YLR413W-RELATED"/>
    <property type="match status" value="1"/>
</dbReference>
<reference evidence="2 3" key="1">
    <citation type="submission" date="2024-03" db="EMBL/GenBank/DDBJ databases">
        <title>Genome-scale model development and genomic sequencing of the oleaginous clade Lipomyces.</title>
        <authorList>
            <consortium name="Lawrence Berkeley National Laboratory"/>
            <person name="Czajka J.J."/>
            <person name="Han Y."/>
            <person name="Kim J."/>
            <person name="Mondo S.J."/>
            <person name="Hofstad B.A."/>
            <person name="Robles A."/>
            <person name="Haridas S."/>
            <person name="Riley R."/>
            <person name="LaButti K."/>
            <person name="Pangilinan J."/>
            <person name="Andreopoulos W."/>
            <person name="Lipzen A."/>
            <person name="Yan J."/>
            <person name="Wang M."/>
            <person name="Ng V."/>
            <person name="Grigoriev I.V."/>
            <person name="Spatafora J.W."/>
            <person name="Magnuson J.K."/>
            <person name="Baker S.E."/>
            <person name="Pomraning K.R."/>
        </authorList>
    </citation>
    <scope>NUCLEOTIDE SEQUENCE [LARGE SCALE GENOMIC DNA]</scope>
    <source>
        <strain evidence="2 3">Phaff 52-87</strain>
    </source>
</reference>
<keyword evidence="1" id="KW-0472">Membrane</keyword>
<feature type="transmembrane region" description="Helical" evidence="1">
    <location>
        <begin position="12"/>
        <end position="32"/>
    </location>
</feature>
<dbReference type="RefSeq" id="XP_064765870.1">
    <property type="nucleotide sequence ID" value="XM_064913678.1"/>
</dbReference>
<evidence type="ECO:0000313" key="2">
    <source>
        <dbReference type="EMBL" id="KAK7202837.1"/>
    </source>
</evidence>
<feature type="transmembrane region" description="Helical" evidence="1">
    <location>
        <begin position="160"/>
        <end position="186"/>
    </location>
</feature>
<feature type="transmembrane region" description="Helical" evidence="1">
    <location>
        <begin position="206"/>
        <end position="230"/>
    </location>
</feature>
<keyword evidence="1" id="KW-0812">Transmembrane</keyword>
<evidence type="ECO:0000256" key="1">
    <source>
        <dbReference type="SAM" id="Phobius"/>
    </source>
</evidence>
<keyword evidence="3" id="KW-1185">Reference proteome</keyword>
<feature type="transmembrane region" description="Helical" evidence="1">
    <location>
        <begin position="129"/>
        <end position="153"/>
    </location>
</feature>
<dbReference type="PANTHER" id="PTHR28019">
    <property type="entry name" value="CELL MEMBRANE PROTEIN YLR413W-RELATED"/>
    <property type="match status" value="1"/>
</dbReference>